<reference evidence="2" key="1">
    <citation type="submission" date="2019-12" db="EMBL/GenBank/DDBJ databases">
        <title>An insight into the sialome of adult female Ixodes ricinus ticks feeding for 6 days.</title>
        <authorList>
            <person name="Perner J."/>
            <person name="Ribeiro J.M.C."/>
        </authorList>
    </citation>
    <scope>NUCLEOTIDE SEQUENCE</scope>
    <source>
        <strain evidence="2">Semi-engorged</strain>
        <tissue evidence="2">Salivary glands</tissue>
    </source>
</reference>
<organism evidence="2">
    <name type="scientific">Ixodes ricinus</name>
    <name type="common">Common tick</name>
    <name type="synonym">Acarus ricinus</name>
    <dbReference type="NCBI Taxonomy" id="34613"/>
    <lineage>
        <taxon>Eukaryota</taxon>
        <taxon>Metazoa</taxon>
        <taxon>Ecdysozoa</taxon>
        <taxon>Arthropoda</taxon>
        <taxon>Chelicerata</taxon>
        <taxon>Arachnida</taxon>
        <taxon>Acari</taxon>
        <taxon>Parasitiformes</taxon>
        <taxon>Ixodida</taxon>
        <taxon>Ixodoidea</taxon>
        <taxon>Ixodidae</taxon>
        <taxon>Ixodinae</taxon>
        <taxon>Ixodes</taxon>
    </lineage>
</organism>
<name>A0A6B0V536_IXORI</name>
<accession>A0A6B0V536</accession>
<feature type="compositionally biased region" description="Low complexity" evidence="1">
    <location>
        <begin position="67"/>
        <end position="83"/>
    </location>
</feature>
<sequence length="215" mass="21605">MAVGPPPFLLLPSSSSPCVSARGTPAVPVGSAEVPTPVRSSSATPPEASSPDCPTLGSSIQTRPNQTVSASTPTSPSWSPSAGGSVGLCPRREPSSSLDACQSCQPGFRRGPACPVRCSRPSVVCCVAPAGRFAGAELRSRTAAASLGPWACCLPSWLRRRGRSGGGSCSASGWTGGSPGCLALRPSTAREPKGGCFRTGRLPACWPPCSPGTLG</sequence>
<protein>
    <submittedName>
        <fullName evidence="2">Putative secreted protein</fullName>
    </submittedName>
</protein>
<feature type="compositionally biased region" description="Low complexity" evidence="1">
    <location>
        <begin position="40"/>
        <end position="51"/>
    </location>
</feature>
<dbReference type="EMBL" id="GIFC01014315">
    <property type="protein sequence ID" value="MXU96398.1"/>
    <property type="molecule type" value="Transcribed_RNA"/>
</dbReference>
<proteinExistence type="predicted"/>
<evidence type="ECO:0000256" key="1">
    <source>
        <dbReference type="SAM" id="MobiDB-lite"/>
    </source>
</evidence>
<evidence type="ECO:0000313" key="2">
    <source>
        <dbReference type="EMBL" id="MXU96398.1"/>
    </source>
</evidence>
<feature type="compositionally biased region" description="Polar residues" evidence="1">
    <location>
        <begin position="56"/>
        <end position="66"/>
    </location>
</feature>
<feature type="region of interest" description="Disordered" evidence="1">
    <location>
        <begin position="1"/>
        <end position="91"/>
    </location>
</feature>
<dbReference type="AlphaFoldDB" id="A0A6B0V536"/>